<evidence type="ECO:0000259" key="7">
    <source>
        <dbReference type="PROSITE" id="PS50249"/>
    </source>
</evidence>
<dbReference type="Pfam" id="PF04002">
    <property type="entry name" value="RadC"/>
    <property type="match status" value="1"/>
</dbReference>
<dbReference type="PANTHER" id="PTHR30471:SF3">
    <property type="entry name" value="UPF0758 PROTEIN YEES-RELATED"/>
    <property type="match status" value="1"/>
</dbReference>
<keyword evidence="9" id="KW-1185">Reference proteome</keyword>
<dbReference type="InterPro" id="IPR037518">
    <property type="entry name" value="MPN"/>
</dbReference>
<dbReference type="InterPro" id="IPR020891">
    <property type="entry name" value="UPF0758_CS"/>
</dbReference>
<evidence type="ECO:0000313" key="9">
    <source>
        <dbReference type="Proteomes" id="UP000236726"/>
    </source>
</evidence>
<organism evidence="8 9">
    <name type="scientific">Lachnospira multipara</name>
    <dbReference type="NCBI Taxonomy" id="28051"/>
    <lineage>
        <taxon>Bacteria</taxon>
        <taxon>Bacillati</taxon>
        <taxon>Bacillota</taxon>
        <taxon>Clostridia</taxon>
        <taxon>Lachnospirales</taxon>
        <taxon>Lachnospiraceae</taxon>
        <taxon>Lachnospira</taxon>
    </lineage>
</organism>
<evidence type="ECO:0000313" key="8">
    <source>
        <dbReference type="EMBL" id="SEF45774.1"/>
    </source>
</evidence>
<keyword evidence="2" id="KW-0645">Protease</keyword>
<dbReference type="AlphaFoldDB" id="A0A1H5S5Z8"/>
<evidence type="ECO:0000256" key="5">
    <source>
        <dbReference type="ARBA" id="ARBA00022833"/>
    </source>
</evidence>
<dbReference type="RefSeq" id="WP_103952169.1">
    <property type="nucleotide sequence ID" value="NZ_FNUL01000002.1"/>
</dbReference>
<proteinExistence type="inferred from homology"/>
<reference evidence="8 9" key="1">
    <citation type="submission" date="2016-10" db="EMBL/GenBank/DDBJ databases">
        <authorList>
            <person name="de Groot N.N."/>
        </authorList>
    </citation>
    <scope>NUCLEOTIDE SEQUENCE [LARGE SCALE GENOMIC DNA]</scope>
    <source>
        <strain evidence="8 9">D15d</strain>
    </source>
</reference>
<dbReference type="PANTHER" id="PTHR30471">
    <property type="entry name" value="DNA REPAIR PROTEIN RADC"/>
    <property type="match status" value="1"/>
</dbReference>
<feature type="domain" description="MPN" evidence="7">
    <location>
        <begin position="18"/>
        <end position="146"/>
    </location>
</feature>
<dbReference type="GO" id="GO:0008237">
    <property type="term" value="F:metallopeptidase activity"/>
    <property type="evidence" value="ECO:0007669"/>
    <property type="project" value="UniProtKB-KW"/>
</dbReference>
<keyword evidence="5" id="KW-0862">Zinc</keyword>
<evidence type="ECO:0000256" key="2">
    <source>
        <dbReference type="ARBA" id="ARBA00022670"/>
    </source>
</evidence>
<evidence type="ECO:0000256" key="1">
    <source>
        <dbReference type="ARBA" id="ARBA00010243"/>
    </source>
</evidence>
<evidence type="ECO:0000256" key="6">
    <source>
        <dbReference type="ARBA" id="ARBA00023049"/>
    </source>
</evidence>
<dbReference type="Proteomes" id="UP000236726">
    <property type="component" value="Unassembled WGS sequence"/>
</dbReference>
<sequence>MKIKCVELELAYKYEVELVTDGYVYGVETAKPIFLQMLGKSNVEKVGLLCLDHTNKIINYSTISIGNTDSVVTSVAQIIKIALLSNADKILIAHNHPSGVLDITSDDIKITQKIGKAANLFQIQLIDSLIVNASDEIVSIREKIGETKNDISNL</sequence>
<dbReference type="GO" id="GO:0006508">
    <property type="term" value="P:proteolysis"/>
    <property type="evidence" value="ECO:0007669"/>
    <property type="project" value="UniProtKB-KW"/>
</dbReference>
<gene>
    <name evidence="8" type="ORF">SAMN05216537_10274</name>
</gene>
<keyword evidence="3" id="KW-0479">Metal-binding</keyword>
<dbReference type="PROSITE" id="PS01302">
    <property type="entry name" value="UPF0758"/>
    <property type="match status" value="1"/>
</dbReference>
<protein>
    <submittedName>
        <fullName evidence="8">DNA repair protein RadC</fullName>
    </submittedName>
</protein>
<evidence type="ECO:0000256" key="4">
    <source>
        <dbReference type="ARBA" id="ARBA00022801"/>
    </source>
</evidence>
<dbReference type="InterPro" id="IPR001405">
    <property type="entry name" value="UPF0758"/>
</dbReference>
<keyword evidence="4" id="KW-0378">Hydrolase</keyword>
<dbReference type="Gene3D" id="3.40.140.10">
    <property type="entry name" value="Cytidine Deaminase, domain 2"/>
    <property type="match status" value="1"/>
</dbReference>
<keyword evidence="6" id="KW-0482">Metalloprotease</keyword>
<dbReference type="InterPro" id="IPR025657">
    <property type="entry name" value="RadC_JAB"/>
</dbReference>
<accession>A0A1H5S5Z8</accession>
<dbReference type="PROSITE" id="PS50249">
    <property type="entry name" value="MPN"/>
    <property type="match status" value="1"/>
</dbReference>
<dbReference type="EMBL" id="FNUL01000002">
    <property type="protein sequence ID" value="SEF45774.1"/>
    <property type="molecule type" value="Genomic_DNA"/>
</dbReference>
<dbReference type="GO" id="GO:0046872">
    <property type="term" value="F:metal ion binding"/>
    <property type="evidence" value="ECO:0007669"/>
    <property type="project" value="UniProtKB-KW"/>
</dbReference>
<name>A0A1H5S5Z8_9FIRM</name>
<evidence type="ECO:0000256" key="3">
    <source>
        <dbReference type="ARBA" id="ARBA00022723"/>
    </source>
</evidence>
<comment type="similarity">
    <text evidence="1">Belongs to the UPF0758 family.</text>
</comment>